<feature type="compositionally biased region" description="Basic and acidic residues" evidence="1">
    <location>
        <begin position="183"/>
        <end position="192"/>
    </location>
</feature>
<feature type="compositionally biased region" description="Low complexity" evidence="1">
    <location>
        <begin position="431"/>
        <end position="445"/>
    </location>
</feature>
<evidence type="ECO:0000256" key="1">
    <source>
        <dbReference type="SAM" id="MobiDB-lite"/>
    </source>
</evidence>
<feature type="compositionally biased region" description="Polar residues" evidence="1">
    <location>
        <begin position="43"/>
        <end position="65"/>
    </location>
</feature>
<feature type="compositionally biased region" description="Acidic residues" evidence="1">
    <location>
        <begin position="541"/>
        <end position="556"/>
    </location>
</feature>
<feature type="region of interest" description="Disordered" evidence="1">
    <location>
        <begin position="36"/>
        <end position="142"/>
    </location>
</feature>
<sequence>MAWRWTWLQLQIAELNRQSRDWEDRLDRKRRSRQRVVPLVGDSDSNGDNAQGLTLNPSSPPSSCLRTMGLVPPTRHRKLSRPRVPNKYKPPPLPQFDDDAPHPLFSSPFPGLYANRRPSQAADQPATPLAATGAVDGAPDLERSSVPVDAAAVAVAAAAGKTPAVTDGAKPNNASISKKRRREEREPIEVIDRPPPPKVEPLASRPTPTAGRGKAVDRRPPPVSSKALAKPQQAAKGPAKKKKRKYSNLRSSDFDINNYVSLGNSTVITTEHLRTESIYTPTWRLLAEDEDPPSAAATGDGSSSEEDTSDETFAFRHFEQELVERRRYLAPKLEKERKQRLRRGRGGAAAATAAPAAVASGLGKSDAAIDHAAKDSTGAASIGGGGGKPQVLPTSARAAGNARAHMSQVISSLAALLPITKSDAVGPPPSSSSTNLTSTTTTLAPTPEPDAAERKQFLKQNFALAKDTYVNDYLINGRSWQPPPRPQPAKAGADGGGGSSDDDDEDDGGGGEFAAMGPGFGSVPSGSGRFAYYEDAGYNVLDDDDEDDDGDDDEDLFTPGAPSASKSAASARKRKKVSGGGARPPNRGKGGGGGKAGGGKGRGKGRGKGVGAQHLLAPPLPPALRRHESGKKQPRGLRQRQRATKASATATPANDDVVVGDDDGLEYMEVAEEEEEQDAENEITGDEDSDDDDEDLAAVLFDDDDEGDEDDDDGIDELEADYEGLPMGLKWEVVDRQPPTTAQPEAAKPPTESDATIGGDGGPQKPRNVIVIKRTSLVLAST</sequence>
<name>L8HKA0_ACACF</name>
<keyword evidence="3" id="KW-1185">Reference proteome</keyword>
<feature type="region of interest" description="Disordered" evidence="1">
    <location>
        <begin position="733"/>
        <end position="769"/>
    </location>
</feature>
<evidence type="ECO:0000313" key="3">
    <source>
        <dbReference type="Proteomes" id="UP000011083"/>
    </source>
</evidence>
<organism evidence="2 3">
    <name type="scientific">Acanthamoeba castellanii (strain ATCC 30010 / Neff)</name>
    <dbReference type="NCBI Taxonomy" id="1257118"/>
    <lineage>
        <taxon>Eukaryota</taxon>
        <taxon>Amoebozoa</taxon>
        <taxon>Discosea</taxon>
        <taxon>Longamoebia</taxon>
        <taxon>Centramoebida</taxon>
        <taxon>Acanthamoebidae</taxon>
        <taxon>Acanthamoeba</taxon>
    </lineage>
</organism>
<feature type="region of interest" description="Disordered" evidence="1">
    <location>
        <begin position="475"/>
        <end position="718"/>
    </location>
</feature>
<dbReference type="AlphaFoldDB" id="L8HKA0"/>
<dbReference type="KEGG" id="acan:ACA1_119140"/>
<feature type="compositionally biased region" description="Low complexity" evidence="1">
    <location>
        <begin position="226"/>
        <end position="237"/>
    </location>
</feature>
<evidence type="ECO:0000313" key="2">
    <source>
        <dbReference type="EMBL" id="ELR25637.1"/>
    </source>
</evidence>
<feature type="region of interest" description="Disordered" evidence="1">
    <location>
        <begin position="424"/>
        <end position="449"/>
    </location>
</feature>
<feature type="compositionally biased region" description="Basic residues" evidence="1">
    <location>
        <begin position="238"/>
        <end position="247"/>
    </location>
</feature>
<gene>
    <name evidence="2" type="ORF">ACA1_119140</name>
</gene>
<dbReference type="EMBL" id="KB007797">
    <property type="protein sequence ID" value="ELR25637.1"/>
    <property type="molecule type" value="Genomic_DNA"/>
</dbReference>
<feature type="compositionally biased region" description="Basic residues" evidence="1">
    <location>
        <begin position="74"/>
        <end position="86"/>
    </location>
</feature>
<dbReference type="RefSeq" id="XP_004358070.1">
    <property type="nucleotide sequence ID" value="XM_004358013.1"/>
</dbReference>
<dbReference type="GeneID" id="14926702"/>
<feature type="region of interest" description="Disordered" evidence="1">
    <location>
        <begin position="334"/>
        <end position="354"/>
    </location>
</feature>
<feature type="region of interest" description="Disordered" evidence="1">
    <location>
        <begin position="159"/>
        <end position="248"/>
    </location>
</feature>
<reference evidence="2 3" key="1">
    <citation type="journal article" date="2013" name="Genome Biol.">
        <title>Genome of Acanthamoeba castellanii highlights extensive lateral gene transfer and early evolution of tyrosine kinase signaling.</title>
        <authorList>
            <person name="Clarke M."/>
            <person name="Lohan A.J."/>
            <person name="Liu B."/>
            <person name="Lagkouvardos I."/>
            <person name="Roy S."/>
            <person name="Zafar N."/>
            <person name="Bertelli C."/>
            <person name="Schilde C."/>
            <person name="Kianianmomeni A."/>
            <person name="Burglin T.R."/>
            <person name="Frech C."/>
            <person name="Turcotte B."/>
            <person name="Kopec K.O."/>
            <person name="Synnott J.M."/>
            <person name="Choo C."/>
            <person name="Paponov I."/>
            <person name="Finkler A."/>
            <person name="Soon Heng Tan C."/>
            <person name="Hutchins A.P."/>
            <person name="Weinmeier T."/>
            <person name="Rattei T."/>
            <person name="Chu J.S."/>
            <person name="Gimenez G."/>
            <person name="Irimia M."/>
            <person name="Rigden D.J."/>
            <person name="Fitzpatrick D.A."/>
            <person name="Lorenzo-Morales J."/>
            <person name="Bateman A."/>
            <person name="Chiu C.H."/>
            <person name="Tang P."/>
            <person name="Hegemann P."/>
            <person name="Fromm H."/>
            <person name="Raoult D."/>
            <person name="Greub G."/>
            <person name="Miranda-Saavedra D."/>
            <person name="Chen N."/>
            <person name="Nash P."/>
            <person name="Ginger M.L."/>
            <person name="Horn M."/>
            <person name="Schaap P."/>
            <person name="Caler L."/>
            <person name="Loftus B."/>
        </authorList>
    </citation>
    <scope>NUCLEOTIDE SEQUENCE [LARGE SCALE GENOMIC DNA]</scope>
    <source>
        <strain evidence="2 3">Neff</strain>
    </source>
</reference>
<feature type="compositionally biased region" description="Low complexity" evidence="1">
    <location>
        <begin position="513"/>
        <end position="528"/>
    </location>
</feature>
<feature type="compositionally biased region" description="Basic residues" evidence="1">
    <location>
        <begin position="632"/>
        <end position="643"/>
    </location>
</feature>
<accession>L8HKA0</accession>
<dbReference type="VEuPathDB" id="AmoebaDB:ACA1_119140"/>
<protein>
    <recommendedName>
        <fullName evidence="4">PEHE domain-containing protein</fullName>
    </recommendedName>
</protein>
<feature type="compositionally biased region" description="Acidic residues" evidence="1">
    <location>
        <begin position="658"/>
        <end position="718"/>
    </location>
</feature>
<feature type="compositionally biased region" description="Acidic residues" evidence="1">
    <location>
        <begin position="500"/>
        <end position="509"/>
    </location>
</feature>
<feature type="compositionally biased region" description="Gly residues" evidence="1">
    <location>
        <begin position="578"/>
        <end position="600"/>
    </location>
</feature>
<proteinExistence type="predicted"/>
<dbReference type="Proteomes" id="UP000011083">
    <property type="component" value="Unassembled WGS sequence"/>
</dbReference>
<evidence type="ECO:0008006" key="4">
    <source>
        <dbReference type="Google" id="ProtNLM"/>
    </source>
</evidence>
<feature type="region of interest" description="Disordered" evidence="1">
    <location>
        <begin position="291"/>
        <end position="312"/>
    </location>
</feature>